<accession>E1ZPF6</accession>
<dbReference type="InterPro" id="IPR005331">
    <property type="entry name" value="Sulfotransferase"/>
</dbReference>
<organism evidence="3">
    <name type="scientific">Chlorella variabilis</name>
    <name type="common">Green alga</name>
    <dbReference type="NCBI Taxonomy" id="554065"/>
    <lineage>
        <taxon>Eukaryota</taxon>
        <taxon>Viridiplantae</taxon>
        <taxon>Chlorophyta</taxon>
        <taxon>core chlorophytes</taxon>
        <taxon>Trebouxiophyceae</taxon>
        <taxon>Chlorellales</taxon>
        <taxon>Chlorellaceae</taxon>
        <taxon>Chlorella clade</taxon>
        <taxon>Chlorella</taxon>
    </lineage>
</organism>
<dbReference type="InterPro" id="IPR027417">
    <property type="entry name" value="P-loop_NTPase"/>
</dbReference>
<feature type="transmembrane region" description="Helical" evidence="1">
    <location>
        <begin position="35"/>
        <end position="53"/>
    </location>
</feature>
<dbReference type="InParanoid" id="E1ZPF6"/>
<keyword evidence="1" id="KW-1133">Transmembrane helix</keyword>
<reference evidence="2 3" key="1">
    <citation type="journal article" date="2010" name="Plant Cell">
        <title>The Chlorella variabilis NC64A genome reveals adaptation to photosymbiosis, coevolution with viruses, and cryptic sex.</title>
        <authorList>
            <person name="Blanc G."/>
            <person name="Duncan G."/>
            <person name="Agarkova I."/>
            <person name="Borodovsky M."/>
            <person name="Gurnon J."/>
            <person name="Kuo A."/>
            <person name="Lindquist E."/>
            <person name="Lucas S."/>
            <person name="Pangilinan J."/>
            <person name="Polle J."/>
            <person name="Salamov A."/>
            <person name="Terry A."/>
            <person name="Yamada T."/>
            <person name="Dunigan D.D."/>
            <person name="Grigoriev I.V."/>
            <person name="Claverie J.M."/>
            <person name="Van Etten J.L."/>
        </authorList>
    </citation>
    <scope>NUCLEOTIDE SEQUENCE [LARGE SCALE GENOMIC DNA]</scope>
    <source>
        <strain evidence="2 3">NC64A</strain>
    </source>
</reference>
<dbReference type="RefSeq" id="XP_005844454.1">
    <property type="nucleotide sequence ID" value="XM_005844392.1"/>
</dbReference>
<dbReference type="Proteomes" id="UP000008141">
    <property type="component" value="Unassembled WGS sequence"/>
</dbReference>
<dbReference type="Pfam" id="PF03567">
    <property type="entry name" value="Sulfotransfer_2"/>
    <property type="match status" value="1"/>
</dbReference>
<dbReference type="OrthoDB" id="48731at2759"/>
<dbReference type="EMBL" id="GL433857">
    <property type="protein sequence ID" value="EFN52352.1"/>
    <property type="molecule type" value="Genomic_DNA"/>
</dbReference>
<dbReference type="GO" id="GO:0008146">
    <property type="term" value="F:sulfotransferase activity"/>
    <property type="evidence" value="ECO:0007669"/>
    <property type="project" value="InterPro"/>
</dbReference>
<dbReference type="GeneID" id="17351752"/>
<dbReference type="Gene3D" id="3.40.50.300">
    <property type="entry name" value="P-loop containing nucleotide triphosphate hydrolases"/>
    <property type="match status" value="1"/>
</dbReference>
<keyword evidence="1" id="KW-0472">Membrane</keyword>
<gene>
    <name evidence="2" type="ORF">CHLNCDRAFT_139191</name>
</gene>
<evidence type="ECO:0000313" key="3">
    <source>
        <dbReference type="Proteomes" id="UP000008141"/>
    </source>
</evidence>
<protein>
    <submittedName>
        <fullName evidence="2">Expressed protein</fullName>
    </submittedName>
</protein>
<dbReference type="AlphaFoldDB" id="E1ZPF6"/>
<dbReference type="KEGG" id="cvr:CHLNCDRAFT_139191"/>
<dbReference type="GO" id="GO:0016020">
    <property type="term" value="C:membrane"/>
    <property type="evidence" value="ECO:0007669"/>
    <property type="project" value="InterPro"/>
</dbReference>
<keyword evidence="3" id="KW-1185">Reference proteome</keyword>
<evidence type="ECO:0000313" key="2">
    <source>
        <dbReference type="EMBL" id="EFN52352.1"/>
    </source>
</evidence>
<sequence length="397" mass="43597">MVVARRGSYSTVSAVGRPPGKAAIGRSFVRRNSNVLLLGLVACAVLSLGWRPLHAPSAPAGHRGSGRLGRRAQEEWLEGVGSAAAAAAAVASSSGVYGYVHKDGIADLRNWHPDHKAFRQDRLEGWMAERQAALAEGRLPPPLPIYTGCQVYVNHLYKVIYLRHAKTASSSLFCHFGGCRAANASEPAQQALSFELLQAASVAELGGLWRDYFVVTFVRNPYQRAVSSYRMMARQLGVGGDVARAYSWDRFCADPTGFADECMRDDVCQKKGRNFVYVHIQPQYECLITESGGWAVDFIGRVESIDDDLRLVLAEIERRREAGAPPVRPLEGTLENVNGRGCNESEAASGHSVAKEQYCDPVQYYDAPHAACFRKVRHHYFSDAHDLRFGPDEVADA</sequence>
<name>E1ZPF6_CHLVA</name>
<evidence type="ECO:0000256" key="1">
    <source>
        <dbReference type="SAM" id="Phobius"/>
    </source>
</evidence>
<proteinExistence type="predicted"/>
<keyword evidence="1" id="KW-0812">Transmembrane</keyword>